<accession>A0A542Y3H5</accession>
<proteinExistence type="inferred from homology"/>
<dbReference type="Gene3D" id="3.40.50.12370">
    <property type="match status" value="1"/>
</dbReference>
<dbReference type="CDD" id="cd00293">
    <property type="entry name" value="USP-like"/>
    <property type="match status" value="2"/>
</dbReference>
<dbReference type="RefSeq" id="WP_141886040.1">
    <property type="nucleotide sequence ID" value="NZ_BAAAUY010000022.1"/>
</dbReference>
<comment type="similarity">
    <text evidence="1">Belongs to the universal stress protein A family.</text>
</comment>
<organism evidence="3 4">
    <name type="scientific">Leucobacter komagatae</name>
    <dbReference type="NCBI Taxonomy" id="55969"/>
    <lineage>
        <taxon>Bacteria</taxon>
        <taxon>Bacillati</taxon>
        <taxon>Actinomycetota</taxon>
        <taxon>Actinomycetes</taxon>
        <taxon>Micrococcales</taxon>
        <taxon>Microbacteriaceae</taxon>
        <taxon>Leucobacter</taxon>
    </lineage>
</organism>
<evidence type="ECO:0000256" key="1">
    <source>
        <dbReference type="ARBA" id="ARBA00008791"/>
    </source>
</evidence>
<evidence type="ECO:0000313" key="3">
    <source>
        <dbReference type="EMBL" id="TQL42608.1"/>
    </source>
</evidence>
<dbReference type="PANTHER" id="PTHR46268:SF6">
    <property type="entry name" value="UNIVERSAL STRESS PROTEIN UP12"/>
    <property type="match status" value="1"/>
</dbReference>
<gene>
    <name evidence="3" type="ORF">FB468_0610</name>
</gene>
<dbReference type="AlphaFoldDB" id="A0A542Y3H5"/>
<sequence>MTTPEGAILLGYGGSDHSKIALNWADNIAAKLSRPLHVLVSALHVRGAADAPQHLQAGYVTDELNQLLANAKAARTSVTNVLNSPGEAIVRESKDAYLTVLGARTQGPLQSMVNGSVSQHVTRHASGPVVVVRDPHTPRTGLIVVGIDGSEPSKHAFEFAMRHARDTDGRVLAMHVHHKHDGDTDEKVEQVLGGTQLNGVSVQIEHVQGEASEKLAEASREADLLVTGTRGRSPLSTLILGSVTQALLQHSQCPVAVVR</sequence>
<dbReference type="SUPFAM" id="SSF52402">
    <property type="entry name" value="Adenine nucleotide alpha hydrolases-like"/>
    <property type="match status" value="2"/>
</dbReference>
<comment type="caution">
    <text evidence="3">The sequence shown here is derived from an EMBL/GenBank/DDBJ whole genome shotgun (WGS) entry which is preliminary data.</text>
</comment>
<feature type="domain" description="UspA" evidence="2">
    <location>
        <begin position="193"/>
        <end position="259"/>
    </location>
</feature>
<reference evidence="3 4" key="1">
    <citation type="submission" date="2019-06" db="EMBL/GenBank/DDBJ databases">
        <title>Sequencing the genomes of 1000 actinobacteria strains.</title>
        <authorList>
            <person name="Klenk H.-P."/>
        </authorList>
    </citation>
    <scope>NUCLEOTIDE SEQUENCE [LARGE SCALE GENOMIC DNA]</scope>
    <source>
        <strain evidence="3 4">DSM 8803</strain>
    </source>
</reference>
<evidence type="ECO:0000259" key="2">
    <source>
        <dbReference type="Pfam" id="PF00582"/>
    </source>
</evidence>
<evidence type="ECO:0000313" key="4">
    <source>
        <dbReference type="Proteomes" id="UP000319094"/>
    </source>
</evidence>
<feature type="domain" description="UspA" evidence="2">
    <location>
        <begin position="8"/>
        <end position="133"/>
    </location>
</feature>
<keyword evidence="4" id="KW-1185">Reference proteome</keyword>
<dbReference type="EMBL" id="VFON01000001">
    <property type="protein sequence ID" value="TQL42608.1"/>
    <property type="molecule type" value="Genomic_DNA"/>
</dbReference>
<dbReference type="Proteomes" id="UP000319094">
    <property type="component" value="Unassembled WGS sequence"/>
</dbReference>
<feature type="domain" description="UspA" evidence="2">
    <location>
        <begin position="143"/>
        <end position="183"/>
    </location>
</feature>
<dbReference type="OrthoDB" id="6174426at2"/>
<name>A0A542Y3H5_9MICO</name>
<dbReference type="PRINTS" id="PR01438">
    <property type="entry name" value="UNVRSLSTRESS"/>
</dbReference>
<protein>
    <submittedName>
        <fullName evidence="3">Nucleotide-binding universal stress UspA family protein</fullName>
    </submittedName>
</protein>
<dbReference type="Pfam" id="PF00582">
    <property type="entry name" value="Usp"/>
    <property type="match status" value="3"/>
</dbReference>
<dbReference type="PANTHER" id="PTHR46268">
    <property type="entry name" value="STRESS RESPONSE PROTEIN NHAX"/>
    <property type="match status" value="1"/>
</dbReference>
<dbReference type="STRING" id="55969.SD72_05795"/>
<dbReference type="InterPro" id="IPR006016">
    <property type="entry name" value="UspA"/>
</dbReference>
<dbReference type="InterPro" id="IPR006015">
    <property type="entry name" value="Universal_stress_UspA"/>
</dbReference>